<dbReference type="Pfam" id="PF25540">
    <property type="entry name" value="DUF7923"/>
    <property type="match status" value="1"/>
</dbReference>
<keyword evidence="3" id="KW-1185">Reference proteome</keyword>
<comment type="caution">
    <text evidence="2">The sequence shown here is derived from an EMBL/GenBank/DDBJ whole genome shotgun (WGS) entry which is preliminary data.</text>
</comment>
<protein>
    <recommendedName>
        <fullName evidence="1">DUF7923 domain-containing protein</fullName>
    </recommendedName>
</protein>
<gene>
    <name evidence="2" type="ORF">FFLO_00006</name>
</gene>
<feature type="domain" description="DUF7923" evidence="1">
    <location>
        <begin position="84"/>
        <end position="213"/>
    </location>
</feature>
<dbReference type="EMBL" id="JABELV010000001">
    <property type="protein sequence ID" value="KAG7580035.1"/>
    <property type="molecule type" value="Genomic_DNA"/>
</dbReference>
<dbReference type="InterPro" id="IPR057683">
    <property type="entry name" value="DUF7923"/>
</dbReference>
<evidence type="ECO:0000313" key="3">
    <source>
        <dbReference type="Proteomes" id="UP000812966"/>
    </source>
</evidence>
<dbReference type="AlphaFoldDB" id="A0A8K0JSY1"/>
<evidence type="ECO:0000313" key="2">
    <source>
        <dbReference type="EMBL" id="KAG7580035.1"/>
    </source>
</evidence>
<dbReference type="Proteomes" id="UP000812966">
    <property type="component" value="Unassembled WGS sequence"/>
</dbReference>
<accession>A0A8K0JSY1</accession>
<name>A0A8K0JSY1_9TREE</name>
<organism evidence="2 3">
    <name type="scientific">Filobasidium floriforme</name>
    <dbReference type="NCBI Taxonomy" id="5210"/>
    <lineage>
        <taxon>Eukaryota</taxon>
        <taxon>Fungi</taxon>
        <taxon>Dikarya</taxon>
        <taxon>Basidiomycota</taxon>
        <taxon>Agaricomycotina</taxon>
        <taxon>Tremellomycetes</taxon>
        <taxon>Filobasidiales</taxon>
        <taxon>Filobasidiaceae</taxon>
        <taxon>Filobasidium</taxon>
    </lineage>
</organism>
<reference evidence="2" key="1">
    <citation type="submission" date="2020-04" db="EMBL/GenBank/DDBJ databases">
        <title>Analysis of mating type loci in Filobasidium floriforme.</title>
        <authorList>
            <person name="Nowrousian M."/>
        </authorList>
    </citation>
    <scope>NUCLEOTIDE SEQUENCE</scope>
    <source>
        <strain evidence="2">CBS 6242</strain>
    </source>
</reference>
<proteinExistence type="predicted"/>
<sequence>MFSQDDIYIYGNPVSPPAYREFTTSRCWWLHEYIEQLQSYHKKHAQALSELQKLATIAQRSTLSRPIKTDGEKGPDEVEEQAPALVLIDCASVTFATELVQQGREGGKKFIDNLTRKLEADYAKTKKPDDAKEIWTCFELFVSEKFAEGDSVEGQRMKEFIKGVTDAINVKLVRVYDDNTTNLAWKLAVTAQNWFERNPARYCYVASCDEKTYGCFNSASRTRLKLLAQPEADPEDIDDLEEWEETRKRRAGFELVDAGELLMPKGLEEESLEIIGTSSPEISHNGAGRVPEMFEENVDSARDTPRRSLAPPRSAYDLVKHIIGETARIKVGSEIAKQPVTNKTPTGAPTLVGHAALPVRPAPSLAVTPSRIGPALSVPTAGSGAVPSVPHVQYIPLPEPPHPRDSPLPPKVGSVGFSRGFREFQPLYKILVDLNKEYRAHRYHQAGQVGQRLSSADYRRSGYKTYKDYVMAAERAGLVKVLVEGSALWIALNVAQAQHSLAIQGQPATTGSRVGSSSDPVWLPNLEEELNTPRTIGSSHWVTEPMSPPMSLI</sequence>
<evidence type="ECO:0000259" key="1">
    <source>
        <dbReference type="Pfam" id="PF25540"/>
    </source>
</evidence>